<dbReference type="GO" id="GO:0000155">
    <property type="term" value="F:phosphorelay sensor kinase activity"/>
    <property type="evidence" value="ECO:0007669"/>
    <property type="project" value="InterPro"/>
</dbReference>
<dbReference type="KEGG" id="cpf:CPF_0863"/>
<keyword evidence="8" id="KW-0812">Transmembrane</keyword>
<name>A0A0H2YUD8_CLOP1</name>
<dbReference type="AlphaFoldDB" id="A0A0H2YUD8"/>
<feature type="transmembrane region" description="Helical" evidence="8">
    <location>
        <begin position="161"/>
        <end position="181"/>
    </location>
</feature>
<protein>
    <recommendedName>
        <fullName evidence="2">histidine kinase</fullName>
        <ecNumber evidence="2">2.7.13.3</ecNumber>
    </recommendedName>
</protein>
<dbReference type="InterPro" id="IPR016120">
    <property type="entry name" value="Sig_transdc_His_kin_SpoOB"/>
</dbReference>
<keyword evidence="3" id="KW-0597">Phosphoprotein</keyword>
<proteinExistence type="predicted"/>
<dbReference type="EC" id="2.7.13.3" evidence="2"/>
<dbReference type="PANTHER" id="PTHR43547:SF10">
    <property type="entry name" value="SENSOR HISTIDINE KINASE DCUS"/>
    <property type="match status" value="1"/>
</dbReference>
<dbReference type="Proteomes" id="UP000001823">
    <property type="component" value="Chromosome"/>
</dbReference>
<evidence type="ECO:0000256" key="6">
    <source>
        <dbReference type="ARBA" id="ARBA00023012"/>
    </source>
</evidence>
<evidence type="ECO:0000256" key="7">
    <source>
        <dbReference type="SAM" id="Coils"/>
    </source>
</evidence>
<organism evidence="10 11">
    <name type="scientific">Clostridium perfringens (strain ATCC 13124 / DSM 756 / JCM 1290 / NCIMB 6125 / NCTC 8237 / Type A)</name>
    <dbReference type="NCBI Taxonomy" id="195103"/>
    <lineage>
        <taxon>Bacteria</taxon>
        <taxon>Bacillati</taxon>
        <taxon>Bacillota</taxon>
        <taxon>Clostridia</taxon>
        <taxon>Eubacteriales</taxon>
        <taxon>Clostridiaceae</taxon>
        <taxon>Clostridium</taxon>
    </lineage>
</organism>
<evidence type="ECO:0000313" key="11">
    <source>
        <dbReference type="Proteomes" id="UP000001823"/>
    </source>
</evidence>
<feature type="transmembrane region" description="Helical" evidence="8">
    <location>
        <begin position="62"/>
        <end position="79"/>
    </location>
</feature>
<dbReference type="SMART" id="SM00387">
    <property type="entry name" value="HATPase_c"/>
    <property type="match status" value="1"/>
</dbReference>
<keyword evidence="8" id="KW-1133">Transmembrane helix</keyword>
<evidence type="ECO:0000256" key="5">
    <source>
        <dbReference type="ARBA" id="ARBA00022777"/>
    </source>
</evidence>
<feature type="transmembrane region" description="Helical" evidence="8">
    <location>
        <begin position="39"/>
        <end position="56"/>
    </location>
</feature>
<keyword evidence="6" id="KW-0902">Two-component regulatory system</keyword>
<dbReference type="STRING" id="195103.CPF_0863"/>
<sequence length="420" mass="47939">MNKTIFLADTINTFLQCVLFISTINLCSKEDCKKPKSKMLFYIFLLWTMISLTTFFMGNSSVATLILHLVMLIIGGLIYKDDFLAAAIGFSLIYSFIVITLIISSFLYNVLSQNISLINKSNIFFITIMYFPQYILAFLVLYKKKGIYSLYKTIKSRNSSIIYLILFTIVLDFIASFNAIINAKDNPIFTEIILTLLFIFIIFIIIYFSNIEKKSKEIELLNSNLEQNISSLRKLKHDYGSQISYLYGLHLMGNYEKLGELLKNIIDGNDNIINNIVVSNDTSIISMIVNTINLKDITVFIDENADLLETNVNELDFQRIVSNILRNSIEALDGSGSIKINTYYSFNYFVLKIQNNGPEIPDKILNKIFDSGFTTKENKESNNGFGLAIVKELVESYNGKIQVSSTDEFTEFTIYLPTIK</sequence>
<feature type="transmembrane region" description="Helical" evidence="8">
    <location>
        <begin position="6"/>
        <end position="27"/>
    </location>
</feature>
<dbReference type="SUPFAM" id="SSF55874">
    <property type="entry name" value="ATPase domain of HSP90 chaperone/DNA topoisomerase II/histidine kinase"/>
    <property type="match status" value="1"/>
</dbReference>
<dbReference type="SUPFAM" id="SSF55890">
    <property type="entry name" value="Sporulation response regulatory protein Spo0B"/>
    <property type="match status" value="1"/>
</dbReference>
<dbReference type="InterPro" id="IPR003594">
    <property type="entry name" value="HATPase_dom"/>
</dbReference>
<accession>A0A0H2YUD8</accession>
<feature type="transmembrane region" description="Helical" evidence="8">
    <location>
        <begin position="187"/>
        <end position="208"/>
    </location>
</feature>
<keyword evidence="4" id="KW-0808">Transferase</keyword>
<evidence type="ECO:0000256" key="3">
    <source>
        <dbReference type="ARBA" id="ARBA00022553"/>
    </source>
</evidence>
<keyword evidence="11" id="KW-1185">Reference proteome</keyword>
<dbReference type="Pfam" id="PF02518">
    <property type="entry name" value="HATPase_c"/>
    <property type="match status" value="1"/>
</dbReference>
<feature type="domain" description="Histidine kinase" evidence="9">
    <location>
        <begin position="234"/>
        <end position="420"/>
    </location>
</feature>
<dbReference type="InterPro" id="IPR004358">
    <property type="entry name" value="Sig_transdc_His_kin-like_C"/>
</dbReference>
<gene>
    <name evidence="10" type="ordered locus">CPF_0863</name>
</gene>
<reference evidence="10 11" key="1">
    <citation type="journal article" date="2006" name="Genome Res.">
        <title>Skewed genomic variability in strains of the toxigenic bacterial pathogen, Clostridium perfringens.</title>
        <authorList>
            <person name="Myers G.S."/>
            <person name="Rasko D.A."/>
            <person name="Cheung J.K."/>
            <person name="Ravel J."/>
            <person name="Seshadri R."/>
            <person name="Deboy R.T."/>
            <person name="Ren Q."/>
            <person name="Varga J."/>
            <person name="Awad M.M."/>
            <person name="Brinkac L.M."/>
            <person name="Daugherty S.C."/>
            <person name="Haft D.H."/>
            <person name="Dodson R.J."/>
            <person name="Madupu R."/>
            <person name="Nelson W.C."/>
            <person name="Rosovitz M.J."/>
            <person name="Sullivan S.A."/>
            <person name="Khouri H."/>
            <person name="Dimitrov G.I."/>
            <person name="Watkins K.L."/>
            <person name="Mulligan S."/>
            <person name="Benton J."/>
            <person name="Radune D."/>
            <person name="Fisher D.J."/>
            <person name="Atkins H.S."/>
            <person name="Hiscox T."/>
            <person name="Jost B.H."/>
            <person name="Billington S.J."/>
            <person name="Songer J.G."/>
            <person name="McClane B.A."/>
            <person name="Titball R.W."/>
            <person name="Rood J.I."/>
            <person name="Melville S.B."/>
            <person name="Paulsen I.T."/>
        </authorList>
    </citation>
    <scope>NUCLEOTIDE SEQUENCE [LARGE SCALE GENOMIC DNA]</scope>
    <source>
        <strain evidence="11">ATCC 13124 / DSM 756 / JCM 1290 / NCIMB 6125 / NCTC 8237 / S 107 / Type A</strain>
    </source>
</reference>
<evidence type="ECO:0000313" key="10">
    <source>
        <dbReference type="EMBL" id="ABG84198.1"/>
    </source>
</evidence>
<dbReference type="PROSITE" id="PS50109">
    <property type="entry name" value="HIS_KIN"/>
    <property type="match status" value="1"/>
</dbReference>
<keyword evidence="7" id="KW-0175">Coiled coil</keyword>
<dbReference type="eggNOG" id="COG3290">
    <property type="taxonomic scope" value="Bacteria"/>
</dbReference>
<evidence type="ECO:0000256" key="4">
    <source>
        <dbReference type="ARBA" id="ARBA00022679"/>
    </source>
</evidence>
<evidence type="ECO:0000256" key="8">
    <source>
        <dbReference type="SAM" id="Phobius"/>
    </source>
</evidence>
<dbReference type="InterPro" id="IPR036890">
    <property type="entry name" value="HATPase_C_sf"/>
</dbReference>
<dbReference type="PaxDb" id="195103-CPF_0863"/>
<keyword evidence="8" id="KW-0472">Membrane</keyword>
<comment type="catalytic activity">
    <reaction evidence="1">
        <text>ATP + protein L-histidine = ADP + protein N-phospho-L-histidine.</text>
        <dbReference type="EC" id="2.7.13.3"/>
    </reaction>
</comment>
<dbReference type="PANTHER" id="PTHR43547">
    <property type="entry name" value="TWO-COMPONENT HISTIDINE KINASE"/>
    <property type="match status" value="1"/>
</dbReference>
<feature type="transmembrane region" description="Helical" evidence="8">
    <location>
        <begin position="123"/>
        <end position="141"/>
    </location>
</feature>
<evidence type="ECO:0000256" key="2">
    <source>
        <dbReference type="ARBA" id="ARBA00012438"/>
    </source>
</evidence>
<evidence type="ECO:0000259" key="9">
    <source>
        <dbReference type="PROSITE" id="PS50109"/>
    </source>
</evidence>
<dbReference type="Gene3D" id="3.30.565.10">
    <property type="entry name" value="Histidine kinase-like ATPase, C-terminal domain"/>
    <property type="match status" value="1"/>
</dbReference>
<dbReference type="InterPro" id="IPR005467">
    <property type="entry name" value="His_kinase_dom"/>
</dbReference>
<dbReference type="PRINTS" id="PR00344">
    <property type="entry name" value="BCTRLSENSOR"/>
</dbReference>
<dbReference type="EMBL" id="CP000246">
    <property type="protein sequence ID" value="ABG84198.1"/>
    <property type="molecule type" value="Genomic_DNA"/>
</dbReference>
<dbReference type="HOGENOM" id="CLU_653289_0_0_9"/>
<keyword evidence="5 10" id="KW-0418">Kinase</keyword>
<evidence type="ECO:0000256" key="1">
    <source>
        <dbReference type="ARBA" id="ARBA00000085"/>
    </source>
</evidence>
<feature type="coiled-coil region" evidence="7">
    <location>
        <begin position="208"/>
        <end position="235"/>
    </location>
</feature>
<feature type="transmembrane region" description="Helical" evidence="8">
    <location>
        <begin position="91"/>
        <end position="111"/>
    </location>
</feature>